<dbReference type="GO" id="GO:0005524">
    <property type="term" value="F:ATP binding"/>
    <property type="evidence" value="ECO:0007669"/>
    <property type="project" value="InterPro"/>
</dbReference>
<dbReference type="EMBL" id="WSTB01000003">
    <property type="protein sequence ID" value="MWB94027.1"/>
    <property type="molecule type" value="Genomic_DNA"/>
</dbReference>
<keyword evidence="1" id="KW-0175">Coiled coil</keyword>
<sequence length="611" mass="71045">MQIHYIWIKEFNAIKEAGVNLSSKFLIHMDESFSLIIRDNPDYIDHFFKEKNVTDVSAIIGKNGTGKSSVLKYIKDNFPDGLNSRIQHDIIVYSSDEKYFVSCPESMTIELKNSTDCDFKMKKYKKVRSSDGLVNAEYIYYNYLLDYNEDSTNWHGLKNISTTAMLLKERTRILGEINQPLEFTRKQLAETSELQRLHMIEVYQAVVFITRTEQELPFEKPKSLHIMLDVSEQDYFLEEGGKNQNVPSMLKKLNGIIPKYKSTSEAFIGNLWYSVFINYLIAERKYTANNPYFHGIDFEKSDSRDSYITRFFGSMLGVTFPYESDGKIHHVRIEKLDNLSVHVPLFITLITELIEGNIITVKNEREAYFNLNKGADADFKEFQNLYTAIKGITSFIQFRWHSLSSGEQSYLSLMSRFYSLVHEQTDRMRNGIVILIDEGDTGYHPEWQRKFFKNTIRFLSSLFHGHKIQLIFTSNAPFLTSDLPKSNILFVEKSADGKPFFLEKDNHNANTFAANIHTLFSDSFYMDGMLIGEYAKDKINEVIKYLNDETVVQSNDNYKKIIDSIGEPVLRKKLQDMWFEKFGLQEKLEVLKRQVAEVEQIIKENNGKSSL</sequence>
<dbReference type="Gene3D" id="3.40.50.300">
    <property type="entry name" value="P-loop containing nucleotide triphosphate hydrolases"/>
    <property type="match status" value="1"/>
</dbReference>
<evidence type="ECO:0000259" key="2">
    <source>
        <dbReference type="Pfam" id="PF13304"/>
    </source>
</evidence>
<dbReference type="GO" id="GO:0000731">
    <property type="term" value="P:DNA synthesis involved in DNA repair"/>
    <property type="evidence" value="ECO:0007669"/>
    <property type="project" value="TreeGrafter"/>
</dbReference>
<evidence type="ECO:0000313" key="4">
    <source>
        <dbReference type="Proteomes" id="UP000471501"/>
    </source>
</evidence>
<dbReference type="Pfam" id="PF13304">
    <property type="entry name" value="AAA_21"/>
    <property type="match status" value="1"/>
</dbReference>
<proteinExistence type="predicted"/>
<gene>
    <name evidence="3" type="ORF">GON26_06610</name>
</gene>
<name>A0A6I4NSG5_9FLAO</name>
<dbReference type="PANTHER" id="PTHR32182">
    <property type="entry name" value="DNA REPLICATION AND REPAIR PROTEIN RECF"/>
    <property type="match status" value="1"/>
</dbReference>
<dbReference type="Proteomes" id="UP000471501">
    <property type="component" value="Unassembled WGS sequence"/>
</dbReference>
<feature type="coiled-coil region" evidence="1">
    <location>
        <begin position="581"/>
        <end position="608"/>
    </location>
</feature>
<dbReference type="AlphaFoldDB" id="A0A6I4NSG5"/>
<dbReference type="GO" id="GO:0016887">
    <property type="term" value="F:ATP hydrolysis activity"/>
    <property type="evidence" value="ECO:0007669"/>
    <property type="project" value="InterPro"/>
</dbReference>
<accession>A0A6I4NSG5</accession>
<comment type="caution">
    <text evidence="3">The sequence shown here is derived from an EMBL/GenBank/DDBJ whole genome shotgun (WGS) entry which is preliminary data.</text>
</comment>
<evidence type="ECO:0000313" key="3">
    <source>
        <dbReference type="EMBL" id="MWB94027.1"/>
    </source>
</evidence>
<dbReference type="InterPro" id="IPR027417">
    <property type="entry name" value="P-loop_NTPase"/>
</dbReference>
<dbReference type="PANTHER" id="PTHR32182:SF0">
    <property type="entry name" value="DNA REPLICATION AND REPAIR PROTEIN RECF"/>
    <property type="match status" value="1"/>
</dbReference>
<keyword evidence="4" id="KW-1185">Reference proteome</keyword>
<protein>
    <submittedName>
        <fullName evidence="3">AAA family ATPase</fullName>
    </submittedName>
</protein>
<dbReference type="SUPFAM" id="SSF52540">
    <property type="entry name" value="P-loop containing nucleoside triphosphate hydrolases"/>
    <property type="match status" value="1"/>
</dbReference>
<feature type="domain" description="ATPase AAA-type core" evidence="2">
    <location>
        <begin position="398"/>
        <end position="474"/>
    </location>
</feature>
<dbReference type="RefSeq" id="WP_160373951.1">
    <property type="nucleotide sequence ID" value="NZ_WSTB01000003.1"/>
</dbReference>
<evidence type="ECO:0000256" key="1">
    <source>
        <dbReference type="SAM" id="Coils"/>
    </source>
</evidence>
<dbReference type="InterPro" id="IPR003959">
    <property type="entry name" value="ATPase_AAA_core"/>
</dbReference>
<organism evidence="3 4">
    <name type="scientific">Flavobacterium hydrocarbonoxydans</name>
    <dbReference type="NCBI Taxonomy" id="2683249"/>
    <lineage>
        <taxon>Bacteria</taxon>
        <taxon>Pseudomonadati</taxon>
        <taxon>Bacteroidota</taxon>
        <taxon>Flavobacteriia</taxon>
        <taxon>Flavobacteriales</taxon>
        <taxon>Flavobacteriaceae</taxon>
        <taxon>Flavobacterium</taxon>
    </lineage>
</organism>
<reference evidence="3 4" key="1">
    <citation type="submission" date="2019-12" db="EMBL/GenBank/DDBJ databases">
        <authorList>
            <person name="Kim Y.S."/>
        </authorList>
    </citation>
    <scope>NUCLEOTIDE SEQUENCE [LARGE SCALE GENOMIC DNA]</scope>
    <source>
        <strain evidence="3 4">GA093</strain>
    </source>
</reference>
<dbReference type="GO" id="GO:0006302">
    <property type="term" value="P:double-strand break repair"/>
    <property type="evidence" value="ECO:0007669"/>
    <property type="project" value="TreeGrafter"/>
</dbReference>